<dbReference type="EMBL" id="JNBR01000100">
    <property type="protein sequence ID" value="OQR97580.1"/>
    <property type="molecule type" value="Genomic_DNA"/>
</dbReference>
<organism evidence="5 6">
    <name type="scientific">Achlya hypogyna</name>
    <name type="common">Oomycete</name>
    <name type="synonym">Protoachlya hypogyna</name>
    <dbReference type="NCBI Taxonomy" id="1202772"/>
    <lineage>
        <taxon>Eukaryota</taxon>
        <taxon>Sar</taxon>
        <taxon>Stramenopiles</taxon>
        <taxon>Oomycota</taxon>
        <taxon>Saprolegniomycetes</taxon>
        <taxon>Saprolegniales</taxon>
        <taxon>Achlyaceae</taxon>
        <taxon>Achlya</taxon>
    </lineage>
</organism>
<dbReference type="SUPFAM" id="SSF56601">
    <property type="entry name" value="beta-lactamase/transpeptidase-like"/>
    <property type="match status" value="1"/>
</dbReference>
<evidence type="ECO:0000256" key="1">
    <source>
        <dbReference type="ARBA" id="ARBA00001526"/>
    </source>
</evidence>
<keyword evidence="6" id="KW-1185">Reference proteome</keyword>
<evidence type="ECO:0000313" key="6">
    <source>
        <dbReference type="Proteomes" id="UP000243579"/>
    </source>
</evidence>
<keyword evidence="3" id="KW-0046">Antibiotic resistance</keyword>
<evidence type="ECO:0000259" key="4">
    <source>
        <dbReference type="Pfam" id="PF00144"/>
    </source>
</evidence>
<sequence>MNFPIGIANHLESLPASSPVDAARELLQRYMKDYNLPGLAVSVVAGGDVVLAEGFGTQRIDCPSELVASNTLFEIGSVSKVFIALGIGILVDQGKAKWDDSVKTHLPWFQLQDKDAEMNTTLTDLLAMRSVLGASQGDIAWTFGVFDSERSIVERLAALDTTGRTRTSGFAYANANYEVLGQVLEAVSGQCWPEFLRENVWIPLEMHDTVGHVYAATTGVAKGHFNGGDRVLGPYDIATSPTTVLMPGTNCVAAGSVLSTAADMAKVVQFLLGDGHPLFASPSILAKITTRHERNTRFSPVAATAWGYAPPTAPVHTGLGFTTIGDIVFGQKYAGKNGLTVAFSTELGLLPDAQVGVAVMANARAMGGPMSNVFCLSRLHTQLLGIFLHIPDAELRIQEDAAIAAANELPDVPCDDHYFGDQPWGSGETLPIATKKQLVGTYKSSHSPEFYGDLDIFLEDKSDLDKSALMLRYGKVTAPLLATDKTDTLIWAAEFALQTILFTLELSGDGAKTISGLGLRFVPSNP</sequence>
<gene>
    <name evidence="5" type="ORF">ACHHYP_10217</name>
</gene>
<proteinExistence type="predicted"/>
<evidence type="ECO:0000313" key="5">
    <source>
        <dbReference type="EMBL" id="OQR97580.1"/>
    </source>
</evidence>
<dbReference type="PANTHER" id="PTHR46825:SF9">
    <property type="entry name" value="BETA-LACTAMASE-RELATED DOMAIN-CONTAINING PROTEIN"/>
    <property type="match status" value="1"/>
</dbReference>
<protein>
    <recommendedName>
        <fullName evidence="4">Beta-lactamase-related domain-containing protein</fullName>
    </recommendedName>
</protein>
<evidence type="ECO:0000256" key="3">
    <source>
        <dbReference type="ARBA" id="ARBA00023251"/>
    </source>
</evidence>
<reference evidence="5 6" key="1">
    <citation type="journal article" date="2014" name="Genome Biol. Evol.">
        <title>The secreted proteins of Achlya hypogyna and Thraustotheca clavata identify the ancestral oomycete secretome and reveal gene acquisitions by horizontal gene transfer.</title>
        <authorList>
            <person name="Misner I."/>
            <person name="Blouin N."/>
            <person name="Leonard G."/>
            <person name="Richards T.A."/>
            <person name="Lane C.E."/>
        </authorList>
    </citation>
    <scope>NUCLEOTIDE SEQUENCE [LARGE SCALE GENOMIC DNA]</scope>
    <source>
        <strain evidence="5 6">ATCC 48635</strain>
    </source>
</reference>
<dbReference type="PROSITE" id="PS00336">
    <property type="entry name" value="BETA_LACTAMASE_C"/>
    <property type="match status" value="1"/>
</dbReference>
<dbReference type="AlphaFoldDB" id="A0A1V9ZIE2"/>
<comment type="caution">
    <text evidence="5">The sequence shown here is derived from an EMBL/GenBank/DDBJ whole genome shotgun (WGS) entry which is preliminary data.</text>
</comment>
<dbReference type="Pfam" id="PF00144">
    <property type="entry name" value="Beta-lactamase"/>
    <property type="match status" value="1"/>
</dbReference>
<evidence type="ECO:0000256" key="2">
    <source>
        <dbReference type="ARBA" id="ARBA00022801"/>
    </source>
</evidence>
<dbReference type="PANTHER" id="PTHR46825">
    <property type="entry name" value="D-ALANYL-D-ALANINE-CARBOXYPEPTIDASE/ENDOPEPTIDASE AMPH"/>
    <property type="match status" value="1"/>
</dbReference>
<dbReference type="InterPro" id="IPR001466">
    <property type="entry name" value="Beta-lactam-related"/>
</dbReference>
<dbReference type="InterPro" id="IPR012338">
    <property type="entry name" value="Beta-lactam/transpept-like"/>
</dbReference>
<dbReference type="STRING" id="1202772.A0A1V9ZIE2"/>
<dbReference type="GO" id="GO:0017001">
    <property type="term" value="P:antibiotic catabolic process"/>
    <property type="evidence" value="ECO:0007669"/>
    <property type="project" value="InterPro"/>
</dbReference>
<comment type="catalytic activity">
    <reaction evidence="1">
        <text>a beta-lactam + H2O = a substituted beta-amino acid</text>
        <dbReference type="Rhea" id="RHEA:20401"/>
        <dbReference type="ChEBI" id="CHEBI:15377"/>
        <dbReference type="ChEBI" id="CHEBI:35627"/>
        <dbReference type="ChEBI" id="CHEBI:140347"/>
        <dbReference type="EC" id="3.5.2.6"/>
    </reaction>
</comment>
<dbReference type="Gene3D" id="3.40.710.10">
    <property type="entry name" value="DD-peptidase/beta-lactamase superfamily"/>
    <property type="match status" value="1"/>
</dbReference>
<dbReference type="GO" id="GO:0008800">
    <property type="term" value="F:beta-lactamase activity"/>
    <property type="evidence" value="ECO:0007669"/>
    <property type="project" value="UniProtKB-EC"/>
</dbReference>
<dbReference type="Proteomes" id="UP000243579">
    <property type="component" value="Unassembled WGS sequence"/>
</dbReference>
<name>A0A1V9ZIE2_ACHHY</name>
<accession>A0A1V9ZIE2</accession>
<dbReference type="InterPro" id="IPR050491">
    <property type="entry name" value="AmpC-like"/>
</dbReference>
<dbReference type="InterPro" id="IPR001586">
    <property type="entry name" value="Beta-lactam_class-C_AS"/>
</dbReference>
<feature type="domain" description="Beta-lactamase-related" evidence="4">
    <location>
        <begin position="24"/>
        <end position="364"/>
    </location>
</feature>
<keyword evidence="2" id="KW-0378">Hydrolase</keyword>
<dbReference type="GO" id="GO:0046677">
    <property type="term" value="P:response to antibiotic"/>
    <property type="evidence" value="ECO:0007669"/>
    <property type="project" value="UniProtKB-KW"/>
</dbReference>
<dbReference type="OrthoDB" id="58460at2759"/>